<sequence length="224" mass="24629">MNKTVTLGLRTLRGPGIPKGNDQVIYSNTVPDRLSYRTQPSKADSSSSTAGNQARNPNSSRQPTPTEGWKRMGVHLTAGVNPCILSALGNVLPKLSLFSLSLRNSKTGHSHPSIGYHKAKILDISFRESSHNTLKMTRPRALGARSIDKQTAPLNGTTGTQGPPRLRNKPQMTFRNSTRFPEGRFSGHERLPSSLRGTSTETEITTISEHLTTIPEHLKTFREH</sequence>
<dbReference type="EMBL" id="MTKT01004838">
    <property type="protein sequence ID" value="OWM69642.1"/>
    <property type="molecule type" value="Genomic_DNA"/>
</dbReference>
<feature type="region of interest" description="Disordered" evidence="1">
    <location>
        <begin position="149"/>
        <end position="200"/>
    </location>
</feature>
<proteinExistence type="predicted"/>
<evidence type="ECO:0000256" key="1">
    <source>
        <dbReference type="SAM" id="MobiDB-lite"/>
    </source>
</evidence>
<evidence type="ECO:0000313" key="2">
    <source>
        <dbReference type="EMBL" id="OWM69642.1"/>
    </source>
</evidence>
<name>A0A218WC31_PUNGR</name>
<comment type="caution">
    <text evidence="2">The sequence shown here is derived from an EMBL/GenBank/DDBJ whole genome shotgun (WGS) entry which is preliminary data.</text>
</comment>
<gene>
    <name evidence="2" type="ORF">CDL15_Pgr005042</name>
</gene>
<organism evidence="2 3">
    <name type="scientific">Punica granatum</name>
    <name type="common">Pomegranate</name>
    <dbReference type="NCBI Taxonomy" id="22663"/>
    <lineage>
        <taxon>Eukaryota</taxon>
        <taxon>Viridiplantae</taxon>
        <taxon>Streptophyta</taxon>
        <taxon>Embryophyta</taxon>
        <taxon>Tracheophyta</taxon>
        <taxon>Spermatophyta</taxon>
        <taxon>Magnoliopsida</taxon>
        <taxon>eudicotyledons</taxon>
        <taxon>Gunneridae</taxon>
        <taxon>Pentapetalae</taxon>
        <taxon>rosids</taxon>
        <taxon>malvids</taxon>
        <taxon>Myrtales</taxon>
        <taxon>Lythraceae</taxon>
        <taxon>Punica</taxon>
    </lineage>
</organism>
<feature type="compositionally biased region" description="Polar residues" evidence="1">
    <location>
        <begin position="170"/>
        <end position="179"/>
    </location>
</feature>
<dbReference type="Proteomes" id="UP000197138">
    <property type="component" value="Unassembled WGS sequence"/>
</dbReference>
<accession>A0A218WC31</accession>
<feature type="compositionally biased region" description="Polar residues" evidence="1">
    <location>
        <begin position="24"/>
        <end position="65"/>
    </location>
</feature>
<reference evidence="3" key="1">
    <citation type="journal article" date="2017" name="Plant J.">
        <title>The pomegranate (Punica granatum L.) genome and the genomics of punicalagin biosynthesis.</title>
        <authorList>
            <person name="Qin G."/>
            <person name="Xu C."/>
            <person name="Ming R."/>
            <person name="Tang H."/>
            <person name="Guyot R."/>
            <person name="Kramer E.M."/>
            <person name="Hu Y."/>
            <person name="Yi X."/>
            <person name="Qi Y."/>
            <person name="Xu X."/>
            <person name="Gao Z."/>
            <person name="Pan H."/>
            <person name="Jian J."/>
            <person name="Tian Y."/>
            <person name="Yue Z."/>
            <person name="Xu Y."/>
        </authorList>
    </citation>
    <scope>NUCLEOTIDE SEQUENCE [LARGE SCALE GENOMIC DNA]</scope>
    <source>
        <strain evidence="3">cv. Dabenzi</strain>
    </source>
</reference>
<evidence type="ECO:0000313" key="3">
    <source>
        <dbReference type="Proteomes" id="UP000197138"/>
    </source>
</evidence>
<dbReference type="AlphaFoldDB" id="A0A218WC31"/>
<feature type="compositionally biased region" description="Polar residues" evidence="1">
    <location>
        <begin position="152"/>
        <end position="161"/>
    </location>
</feature>
<feature type="compositionally biased region" description="Basic and acidic residues" evidence="1">
    <location>
        <begin position="181"/>
        <end position="191"/>
    </location>
</feature>
<protein>
    <submittedName>
        <fullName evidence="2">Uncharacterized protein</fullName>
    </submittedName>
</protein>
<feature type="region of interest" description="Disordered" evidence="1">
    <location>
        <begin position="1"/>
        <end position="69"/>
    </location>
</feature>